<dbReference type="InterPro" id="IPR011032">
    <property type="entry name" value="GroES-like_sf"/>
</dbReference>
<feature type="signal peptide" evidence="3">
    <location>
        <begin position="1"/>
        <end position="26"/>
    </location>
</feature>
<comment type="caution">
    <text evidence="5">The sequence shown here is derived from an EMBL/GenBank/DDBJ whole genome shotgun (WGS) entry which is preliminary data.</text>
</comment>
<dbReference type="Proteomes" id="UP001295423">
    <property type="component" value="Unassembled WGS sequence"/>
</dbReference>
<dbReference type="Pfam" id="PF08240">
    <property type="entry name" value="ADH_N"/>
    <property type="match status" value="1"/>
</dbReference>
<keyword evidence="3" id="KW-0732">Signal</keyword>
<evidence type="ECO:0000313" key="6">
    <source>
        <dbReference type="Proteomes" id="UP001295423"/>
    </source>
</evidence>
<evidence type="ECO:0000256" key="2">
    <source>
        <dbReference type="ARBA" id="ARBA00023027"/>
    </source>
</evidence>
<accession>A0AAD2G5K5</accession>
<sequence length="208" mass="21951">MRQSTLVIGIPVLVAASAILVSAAMASNTCDSTDETMTAISYSEHGPADEVLTLKSDYPKPVPGKNQVLIQVKASSVNPVDFKLRRNSVPDFLIPKPKIPGADVAGVIVQLGANLEKAANFQIGDRIPNEVDFESAAALPLVSLTVLQSLKKLKNPKDKKILIHAGAGGVGSFAIQYAKKVLGMHVATTASKEKKEIVKDLGADVVID</sequence>
<dbReference type="SMART" id="SM00829">
    <property type="entry name" value="PKS_ER"/>
    <property type="match status" value="1"/>
</dbReference>
<evidence type="ECO:0000313" key="5">
    <source>
        <dbReference type="EMBL" id="CAJ1963795.1"/>
    </source>
</evidence>
<dbReference type="InterPro" id="IPR013154">
    <property type="entry name" value="ADH-like_N"/>
</dbReference>
<dbReference type="AlphaFoldDB" id="A0AAD2G5K5"/>
<dbReference type="GO" id="GO:0016628">
    <property type="term" value="F:oxidoreductase activity, acting on the CH-CH group of donors, NAD or NADP as acceptor"/>
    <property type="evidence" value="ECO:0007669"/>
    <property type="project" value="InterPro"/>
</dbReference>
<proteinExistence type="predicted"/>
<keyword evidence="6" id="KW-1185">Reference proteome</keyword>
<feature type="chain" id="PRO_5042009851" description="Enoyl reductase (ER) domain-containing protein" evidence="3">
    <location>
        <begin position="27"/>
        <end position="208"/>
    </location>
</feature>
<evidence type="ECO:0000256" key="1">
    <source>
        <dbReference type="ARBA" id="ARBA00023002"/>
    </source>
</evidence>
<organism evidence="5 6">
    <name type="scientific">Cylindrotheca closterium</name>
    <dbReference type="NCBI Taxonomy" id="2856"/>
    <lineage>
        <taxon>Eukaryota</taxon>
        <taxon>Sar</taxon>
        <taxon>Stramenopiles</taxon>
        <taxon>Ochrophyta</taxon>
        <taxon>Bacillariophyta</taxon>
        <taxon>Bacillariophyceae</taxon>
        <taxon>Bacillariophycidae</taxon>
        <taxon>Bacillariales</taxon>
        <taxon>Bacillariaceae</taxon>
        <taxon>Cylindrotheca</taxon>
    </lineage>
</organism>
<dbReference type="EMBL" id="CAKOGP040002158">
    <property type="protein sequence ID" value="CAJ1963795.1"/>
    <property type="molecule type" value="Genomic_DNA"/>
</dbReference>
<gene>
    <name evidence="5" type="ORF">CYCCA115_LOCUS20330</name>
</gene>
<dbReference type="GO" id="GO:0008270">
    <property type="term" value="F:zinc ion binding"/>
    <property type="evidence" value="ECO:0007669"/>
    <property type="project" value="InterPro"/>
</dbReference>
<name>A0AAD2G5K5_9STRA</name>
<evidence type="ECO:0000259" key="4">
    <source>
        <dbReference type="SMART" id="SM00829"/>
    </source>
</evidence>
<reference evidence="5" key="1">
    <citation type="submission" date="2023-08" db="EMBL/GenBank/DDBJ databases">
        <authorList>
            <person name="Audoor S."/>
            <person name="Bilcke G."/>
        </authorList>
    </citation>
    <scope>NUCLEOTIDE SEQUENCE</scope>
</reference>
<keyword evidence="1" id="KW-0560">Oxidoreductase</keyword>
<feature type="domain" description="Enoyl reductase (ER)" evidence="4">
    <location>
        <begin position="48"/>
        <end position="207"/>
    </location>
</feature>
<dbReference type="SUPFAM" id="SSF51735">
    <property type="entry name" value="NAD(P)-binding Rossmann-fold domains"/>
    <property type="match status" value="1"/>
</dbReference>
<dbReference type="SUPFAM" id="SSF50129">
    <property type="entry name" value="GroES-like"/>
    <property type="match status" value="1"/>
</dbReference>
<protein>
    <recommendedName>
        <fullName evidence="4">Enoyl reductase (ER) domain-containing protein</fullName>
    </recommendedName>
</protein>
<dbReference type="InterPro" id="IPR036291">
    <property type="entry name" value="NAD(P)-bd_dom_sf"/>
</dbReference>
<dbReference type="Gene3D" id="3.40.50.720">
    <property type="entry name" value="NAD(P)-binding Rossmann-like Domain"/>
    <property type="match status" value="1"/>
</dbReference>
<dbReference type="Gene3D" id="3.90.180.10">
    <property type="entry name" value="Medium-chain alcohol dehydrogenases, catalytic domain"/>
    <property type="match status" value="2"/>
</dbReference>
<dbReference type="InterPro" id="IPR020843">
    <property type="entry name" value="ER"/>
</dbReference>
<dbReference type="InterPro" id="IPR044626">
    <property type="entry name" value="AOR-like"/>
</dbReference>
<dbReference type="InterPro" id="IPR002364">
    <property type="entry name" value="Quin_OxRdtase/zeta-crystal_CS"/>
</dbReference>
<dbReference type="PANTHER" id="PTHR44573:SF4">
    <property type="entry name" value="2-METHYLENE-FURAN-3-ONE REDUCTASE-LIKE"/>
    <property type="match status" value="1"/>
</dbReference>
<dbReference type="PROSITE" id="PS01162">
    <property type="entry name" value="QOR_ZETA_CRYSTAL"/>
    <property type="match status" value="1"/>
</dbReference>
<dbReference type="PANTHER" id="PTHR44573">
    <property type="entry name" value="NADPH-DEPENDENT ALKENAL/ONE OXIDOREDUCTASE, CHLOROPLASTIC"/>
    <property type="match status" value="1"/>
</dbReference>
<evidence type="ECO:0000256" key="3">
    <source>
        <dbReference type="SAM" id="SignalP"/>
    </source>
</evidence>
<keyword evidence="2" id="KW-0520">NAD</keyword>